<dbReference type="PROSITE" id="PS51032">
    <property type="entry name" value="AP2_ERF"/>
    <property type="match status" value="1"/>
</dbReference>
<evidence type="ECO:0000259" key="12">
    <source>
        <dbReference type="PROSITE" id="PS50090"/>
    </source>
</evidence>
<dbReference type="GO" id="GO:0003677">
    <property type="term" value="F:DNA binding"/>
    <property type="evidence" value="ECO:0007669"/>
    <property type="project" value="UniProtKB-KW"/>
</dbReference>
<evidence type="ECO:0000259" key="14">
    <source>
        <dbReference type="PROSITE" id="PS51294"/>
    </source>
</evidence>
<comment type="subcellular location">
    <subcellularLocation>
        <location evidence="1">Nucleus</location>
    </subcellularLocation>
</comment>
<dbReference type="SUPFAM" id="SSF57903">
    <property type="entry name" value="FYVE/PHD zinc finger"/>
    <property type="match status" value="1"/>
</dbReference>
<feature type="region of interest" description="Disordered" evidence="10">
    <location>
        <begin position="553"/>
        <end position="572"/>
    </location>
</feature>
<evidence type="ECO:0000256" key="4">
    <source>
        <dbReference type="ARBA" id="ARBA00022833"/>
    </source>
</evidence>
<dbReference type="GO" id="GO:0008270">
    <property type="term" value="F:zinc ion binding"/>
    <property type="evidence" value="ECO:0007669"/>
    <property type="project" value="UniProtKB-KW"/>
</dbReference>
<feature type="region of interest" description="Disordered" evidence="10">
    <location>
        <begin position="591"/>
        <end position="613"/>
    </location>
</feature>
<keyword evidence="5" id="KW-0805">Transcription regulation</keyword>
<gene>
    <name evidence="15" type="ORF">SADUNF_Sadunf16G0047100</name>
</gene>
<feature type="domain" description="HTH myb-type" evidence="14">
    <location>
        <begin position="755"/>
        <end position="818"/>
    </location>
</feature>
<evidence type="ECO:0000256" key="9">
    <source>
        <dbReference type="PROSITE-ProRule" id="PRU00146"/>
    </source>
</evidence>
<dbReference type="InterPro" id="IPR016177">
    <property type="entry name" value="DNA-bd_dom_sf"/>
</dbReference>
<evidence type="ECO:0000259" key="13">
    <source>
        <dbReference type="PROSITE" id="PS51032"/>
    </source>
</evidence>
<reference evidence="15 16" key="1">
    <citation type="submission" date="2020-10" db="EMBL/GenBank/DDBJ databases">
        <title>Plant Genome Project.</title>
        <authorList>
            <person name="Zhang R.-G."/>
        </authorList>
    </citation>
    <scope>NUCLEOTIDE SEQUENCE [LARGE SCALE GENOMIC DNA]</scope>
    <source>
        <strain evidence="15">FAFU-HL-1</strain>
        <tissue evidence="15">Leaf</tissue>
    </source>
</reference>
<dbReference type="Pfam" id="PF00249">
    <property type="entry name" value="Myb_DNA-binding"/>
    <property type="match status" value="1"/>
</dbReference>
<dbReference type="Pfam" id="PF00847">
    <property type="entry name" value="AP2"/>
    <property type="match status" value="1"/>
</dbReference>
<evidence type="ECO:0000256" key="6">
    <source>
        <dbReference type="ARBA" id="ARBA00023125"/>
    </source>
</evidence>
<feature type="domain" description="Myb-like" evidence="12">
    <location>
        <begin position="753"/>
        <end position="812"/>
    </location>
</feature>
<evidence type="ECO:0000313" key="15">
    <source>
        <dbReference type="EMBL" id="KAF9664716.1"/>
    </source>
</evidence>
<dbReference type="PROSITE" id="PS51294">
    <property type="entry name" value="HTH_MYB"/>
    <property type="match status" value="1"/>
</dbReference>
<dbReference type="InterPro" id="IPR001965">
    <property type="entry name" value="Znf_PHD"/>
</dbReference>
<dbReference type="EMBL" id="JADGMS010000016">
    <property type="protein sequence ID" value="KAF9664716.1"/>
    <property type="molecule type" value="Genomic_DNA"/>
</dbReference>
<evidence type="ECO:0000313" key="16">
    <source>
        <dbReference type="Proteomes" id="UP000657918"/>
    </source>
</evidence>
<keyword evidence="2" id="KW-0479">Metal-binding</keyword>
<dbReference type="InterPro" id="IPR001471">
    <property type="entry name" value="AP2/ERF_dom"/>
</dbReference>
<dbReference type="InterPro" id="IPR019786">
    <property type="entry name" value="Zinc_finger_PHD-type_CS"/>
</dbReference>
<feature type="region of interest" description="Disordered" evidence="10">
    <location>
        <begin position="648"/>
        <end position="700"/>
    </location>
</feature>
<feature type="domain" description="PHD-type" evidence="11">
    <location>
        <begin position="471"/>
        <end position="520"/>
    </location>
</feature>
<dbReference type="InterPro" id="IPR013083">
    <property type="entry name" value="Znf_RING/FYVE/PHD"/>
</dbReference>
<dbReference type="PRINTS" id="PR00367">
    <property type="entry name" value="ETHRSPELEMNT"/>
</dbReference>
<organism evidence="15 16">
    <name type="scientific">Salix dunnii</name>
    <dbReference type="NCBI Taxonomy" id="1413687"/>
    <lineage>
        <taxon>Eukaryota</taxon>
        <taxon>Viridiplantae</taxon>
        <taxon>Streptophyta</taxon>
        <taxon>Embryophyta</taxon>
        <taxon>Tracheophyta</taxon>
        <taxon>Spermatophyta</taxon>
        <taxon>Magnoliopsida</taxon>
        <taxon>eudicotyledons</taxon>
        <taxon>Gunneridae</taxon>
        <taxon>Pentapetalae</taxon>
        <taxon>rosids</taxon>
        <taxon>fabids</taxon>
        <taxon>Malpighiales</taxon>
        <taxon>Salicaceae</taxon>
        <taxon>Saliceae</taxon>
        <taxon>Salix</taxon>
    </lineage>
</organism>
<feature type="region of interest" description="Disordered" evidence="10">
    <location>
        <begin position="366"/>
        <end position="441"/>
    </location>
</feature>
<name>A0A835MKW5_9ROSI</name>
<dbReference type="CDD" id="cd00018">
    <property type="entry name" value="AP2"/>
    <property type="match status" value="1"/>
</dbReference>
<feature type="region of interest" description="Disordered" evidence="10">
    <location>
        <begin position="816"/>
        <end position="840"/>
    </location>
</feature>
<keyword evidence="16" id="KW-1185">Reference proteome</keyword>
<dbReference type="PANTHER" id="PTHR47863">
    <property type="entry name" value="RING/FYVE/PHD ZINC FINGER SUPERFAMILY PROTEIN"/>
    <property type="match status" value="1"/>
</dbReference>
<feature type="compositionally biased region" description="Basic residues" evidence="10">
    <location>
        <begin position="555"/>
        <end position="566"/>
    </location>
</feature>
<dbReference type="Proteomes" id="UP000657918">
    <property type="component" value="Chromosome 16"/>
</dbReference>
<comment type="caution">
    <text evidence="15">The sequence shown here is derived from an EMBL/GenBank/DDBJ whole genome shotgun (WGS) entry which is preliminary data.</text>
</comment>
<evidence type="ECO:0000256" key="1">
    <source>
        <dbReference type="ARBA" id="ARBA00004123"/>
    </source>
</evidence>
<dbReference type="AlphaFoldDB" id="A0A835MKW5"/>
<keyword evidence="8" id="KW-0539">Nucleus</keyword>
<feature type="domain" description="AP2/ERF" evidence="13">
    <location>
        <begin position="843"/>
        <end position="900"/>
    </location>
</feature>
<dbReference type="SUPFAM" id="SSF46689">
    <property type="entry name" value="Homeodomain-like"/>
    <property type="match status" value="1"/>
</dbReference>
<sequence>MDDPSGSATTLAWLWVIEYLASFRDIEPSILRELIEAAPEIPDDFGKNTREMVALRCLEDLLCRIDNGVANDVTSKEPKLTFDLSESCDDVLQSILQETSVSDLIRGGSELFKWDIHPFIMHKRACMPKCALEKVKDAILQGIHPYASLKEYSGLVNTNDRGNRITTDYVDDGAPVGRIDGSDTDGQIKPPEESPIHLLLQNENAGEDNSHYRNSLCFEREISGLASQNLAGDHEDQGCVDGDHLQPQGKRFKEDALHDNLSRGQISMTPPQLKDLVEDSFEMVVEDSENRDFHLEKESSQGGLEGSRPVENDHDEDVGIGRHGRSLDADNAFLHNQHEIAHNANIMPPSGDGLHQHSFADEINHSEPRKSNAAPSAGTSDKLFVNGSKDNSDHGGRPKPSNSVSSNGFHRNTDADEREAGTNLLSEEDESNESDEYEHERVDVGLKKSHFLSSQYMSRHDSLAEVNCPDQNLCIKCGKDGQLLVCGAGSCSLVTHENCLVFSPHFDERGDFYCPFCAYSLAISEYLEAKKKAYSARKELKLFIETRQEYESNKHAQRLQSKRHGSSRQNEDRDLLNKFLDYENLVGKKHIQSNNRGQISEGNDHQFQKGKRKKQVEPFASCIGVDSQCREEEPDVNGRTNHISTVEKEGEEVVQENSSGTELDINQHQVSADPNYSDDNQLCKEKENVPGSQKTDGRKRKAVCAISSDGEISGDEDDKSISGYSAPLNAISRMAIVVDQNVILICSTPAMPQLRRKKVPWTAHEEETLKEGVQKFASDGKYPWKDILEYGSSVFPNGRTTIDLKDKWRNMCKLSPKSKRSPLKPWKKGPTRGKGGPQNAMCEYRGVRQRTWGKWVAEIREPKKRTRLWLGSFATAEEAAMAYDEAARRLYGPDAYLNLPHLQSNYNPLNKSQKLKWIPSKNFISMFPSCGLLNIHAQPSVHVIHQRLQELKSNRALHQSPVASSSSSSESRNEVMIVSEENHVANLSVAEKDVEISSEKMLIRNHDEKPQIDLNEFLQQLGILKEEKQPDSFLQHDVEECLTLPESSQKDENELAALADKSFNWDSLIEMHGITDHQAAELNSFPVYDAQDEAAFPTSIWNF</sequence>
<feature type="compositionally biased region" description="Basic residues" evidence="10">
    <location>
        <begin position="816"/>
        <end position="831"/>
    </location>
</feature>
<dbReference type="SUPFAM" id="SSF54171">
    <property type="entry name" value="DNA-binding domain"/>
    <property type="match status" value="1"/>
</dbReference>
<proteinExistence type="predicted"/>
<dbReference type="InterPro" id="IPR019787">
    <property type="entry name" value="Znf_PHD-finger"/>
</dbReference>
<dbReference type="InterPro" id="IPR017930">
    <property type="entry name" value="Myb_dom"/>
</dbReference>
<evidence type="ECO:0000256" key="8">
    <source>
        <dbReference type="ARBA" id="ARBA00023242"/>
    </source>
</evidence>
<evidence type="ECO:0000256" key="5">
    <source>
        <dbReference type="ARBA" id="ARBA00023015"/>
    </source>
</evidence>
<dbReference type="GO" id="GO:0005634">
    <property type="term" value="C:nucleus"/>
    <property type="evidence" value="ECO:0007669"/>
    <property type="project" value="UniProtKB-SubCell"/>
</dbReference>
<keyword evidence="7" id="KW-0804">Transcription</keyword>
<dbReference type="OrthoDB" id="608866at2759"/>
<accession>A0A835MKW5</accession>
<feature type="compositionally biased region" description="Basic and acidic residues" evidence="10">
    <location>
        <begin position="411"/>
        <end position="420"/>
    </location>
</feature>
<dbReference type="InterPro" id="IPR036955">
    <property type="entry name" value="AP2/ERF_dom_sf"/>
</dbReference>
<feature type="compositionally biased region" description="Acidic residues" evidence="10">
    <location>
        <begin position="426"/>
        <end position="437"/>
    </location>
</feature>
<protein>
    <submittedName>
        <fullName evidence="15">Uncharacterized protein</fullName>
    </submittedName>
</protein>
<evidence type="ECO:0000256" key="2">
    <source>
        <dbReference type="ARBA" id="ARBA00022723"/>
    </source>
</evidence>
<feature type="compositionally biased region" description="Polar residues" evidence="10">
    <location>
        <begin position="400"/>
        <end position="410"/>
    </location>
</feature>
<dbReference type="InterPro" id="IPR009057">
    <property type="entry name" value="Homeodomain-like_sf"/>
</dbReference>
<keyword evidence="3 9" id="KW-0863">Zinc-finger</keyword>
<dbReference type="Gene3D" id="3.30.730.10">
    <property type="entry name" value="AP2/ERF domain"/>
    <property type="match status" value="1"/>
</dbReference>
<evidence type="ECO:0000256" key="10">
    <source>
        <dbReference type="SAM" id="MobiDB-lite"/>
    </source>
</evidence>
<dbReference type="Gene3D" id="3.30.40.10">
    <property type="entry name" value="Zinc/RING finger domain, C3HC4 (zinc finger)"/>
    <property type="match status" value="1"/>
</dbReference>
<dbReference type="SMART" id="SM00249">
    <property type="entry name" value="PHD"/>
    <property type="match status" value="1"/>
</dbReference>
<dbReference type="SMART" id="SM00717">
    <property type="entry name" value="SANT"/>
    <property type="match status" value="1"/>
</dbReference>
<dbReference type="CDD" id="cd11660">
    <property type="entry name" value="SANT_TRF"/>
    <property type="match status" value="1"/>
</dbReference>
<dbReference type="Gene3D" id="1.10.246.220">
    <property type="match status" value="1"/>
</dbReference>
<dbReference type="PROSITE" id="PS01359">
    <property type="entry name" value="ZF_PHD_1"/>
    <property type="match status" value="1"/>
</dbReference>
<keyword evidence="6" id="KW-0238">DNA-binding</keyword>
<feature type="compositionally biased region" description="Polar residues" evidence="10">
    <location>
        <begin position="655"/>
        <end position="680"/>
    </location>
</feature>
<feature type="compositionally biased region" description="Polar residues" evidence="10">
    <location>
        <begin position="592"/>
        <end position="601"/>
    </location>
</feature>
<evidence type="ECO:0000256" key="3">
    <source>
        <dbReference type="ARBA" id="ARBA00022771"/>
    </source>
</evidence>
<dbReference type="PROSITE" id="PS50090">
    <property type="entry name" value="MYB_LIKE"/>
    <property type="match status" value="1"/>
</dbReference>
<dbReference type="InterPro" id="IPR001005">
    <property type="entry name" value="SANT/Myb"/>
</dbReference>
<feature type="compositionally biased region" description="Basic and acidic residues" evidence="10">
    <location>
        <begin position="308"/>
        <end position="324"/>
    </location>
</feature>
<feature type="region of interest" description="Disordered" evidence="10">
    <location>
        <begin position="291"/>
        <end position="324"/>
    </location>
</feature>
<dbReference type="GO" id="GO:0003700">
    <property type="term" value="F:DNA-binding transcription factor activity"/>
    <property type="evidence" value="ECO:0007669"/>
    <property type="project" value="InterPro"/>
</dbReference>
<dbReference type="FunFam" id="3.30.730.10:FF:000001">
    <property type="entry name" value="Ethylene-responsive transcription factor 2"/>
    <property type="match status" value="1"/>
</dbReference>
<dbReference type="InterPro" id="IPR011011">
    <property type="entry name" value="Znf_FYVE_PHD"/>
</dbReference>
<keyword evidence="4" id="KW-0862">Zinc</keyword>
<evidence type="ECO:0000259" key="11">
    <source>
        <dbReference type="PROSITE" id="PS50016"/>
    </source>
</evidence>
<evidence type="ECO:0000256" key="7">
    <source>
        <dbReference type="ARBA" id="ARBA00023163"/>
    </source>
</evidence>
<dbReference type="PANTHER" id="PTHR47863:SF4">
    <property type="entry name" value="RING_FYVE_PHD ZINC FINGER SUPERFAMILY PROTEIN"/>
    <property type="match status" value="1"/>
</dbReference>
<dbReference type="PROSITE" id="PS50016">
    <property type="entry name" value="ZF_PHD_2"/>
    <property type="match status" value="1"/>
</dbReference>
<dbReference type="SMART" id="SM00380">
    <property type="entry name" value="AP2"/>
    <property type="match status" value="1"/>
</dbReference>